<evidence type="ECO:0000313" key="7">
    <source>
        <dbReference type="Proteomes" id="UP000008811"/>
    </source>
</evidence>
<dbReference type="PROSITE" id="PS51084">
    <property type="entry name" value="HIT_2"/>
    <property type="match status" value="1"/>
</dbReference>
<dbReference type="EMBL" id="CP001099">
    <property type="protein sequence ID" value="ACF11716.1"/>
    <property type="molecule type" value="Genomic_DNA"/>
</dbReference>
<dbReference type="Gene3D" id="3.30.428.10">
    <property type="entry name" value="HIT-like"/>
    <property type="match status" value="1"/>
</dbReference>
<feature type="active site" description="Tele-AMP-histidine intermediate" evidence="2">
    <location>
        <position position="126"/>
    </location>
</feature>
<dbReference type="InterPro" id="IPR052908">
    <property type="entry name" value="AP-4-A_phosphorylase"/>
</dbReference>
<organism evidence="6 7">
    <name type="scientific">Chlorobaculum parvum (strain DSM 263 / NCIMB 8327)</name>
    <name type="common">Chlorobium vibrioforme subsp. thiosulfatophilum</name>
    <dbReference type="NCBI Taxonomy" id="517417"/>
    <lineage>
        <taxon>Bacteria</taxon>
        <taxon>Pseudomonadati</taxon>
        <taxon>Chlorobiota</taxon>
        <taxon>Chlorobiia</taxon>
        <taxon>Chlorobiales</taxon>
        <taxon>Chlorobiaceae</taxon>
        <taxon>Chlorobaculum</taxon>
    </lineage>
</organism>
<accession>B3QP63</accession>
<dbReference type="GO" id="GO:0000166">
    <property type="term" value="F:nucleotide binding"/>
    <property type="evidence" value="ECO:0007669"/>
    <property type="project" value="UniProtKB-KW"/>
</dbReference>
<reference evidence="6" key="1">
    <citation type="submission" date="2008-06" db="EMBL/GenBank/DDBJ databases">
        <title>Complete sequence of Chlorobaculum parvum NCIB 8327.</title>
        <authorList>
            <consortium name="US DOE Joint Genome Institute"/>
            <person name="Lucas S."/>
            <person name="Copeland A."/>
            <person name="Lapidus A."/>
            <person name="Glavina del Rio T."/>
            <person name="Dalin E."/>
            <person name="Tice H."/>
            <person name="Bruce D."/>
            <person name="Goodwin L."/>
            <person name="Pitluck S."/>
            <person name="Schmutz J."/>
            <person name="Larimer F."/>
            <person name="Land M."/>
            <person name="Hauser L."/>
            <person name="Kyrpides N."/>
            <person name="Mikhailova N."/>
            <person name="Zhao F."/>
            <person name="Li T."/>
            <person name="Liu Z."/>
            <person name="Overmann J."/>
            <person name="Bryant D.A."/>
            <person name="Richardson P."/>
        </authorList>
    </citation>
    <scope>NUCLEOTIDE SEQUENCE [LARGE SCALE GENOMIC DNA]</scope>
    <source>
        <strain evidence="6">NCIB 8327</strain>
    </source>
</reference>
<feature type="domain" description="HIT" evidence="5">
    <location>
        <begin position="30"/>
        <end position="139"/>
    </location>
</feature>
<evidence type="ECO:0000313" key="6">
    <source>
        <dbReference type="EMBL" id="ACF11716.1"/>
    </source>
</evidence>
<gene>
    <name evidence="6" type="ordered locus">Cpar_1313</name>
</gene>
<evidence type="ECO:0000259" key="5">
    <source>
        <dbReference type="PROSITE" id="PS51084"/>
    </source>
</evidence>
<sequence length="174" mass="20219">MQRMYSPWREVYMDSFKDEKHPKPEKGKSVFADIPPEQDEERYVLTRGEYCFAILNLYPYNCGHLMVIPYRQTPEFSDLDDKTMLEIMQISDLCMRALKITHKPQGFNFGANLGKVAGGSVDTHIHFHIVPRWEGDTNFMPVLGETKVLSNDLRRTYVQLKEAIDKLKSEQKAS</sequence>
<dbReference type="KEGG" id="cpc:Cpar_1313"/>
<dbReference type="OrthoDB" id="9784774at2"/>
<proteinExistence type="predicted"/>
<evidence type="ECO:0000256" key="3">
    <source>
        <dbReference type="PIRSR" id="PIRSR639383-2"/>
    </source>
</evidence>
<feature type="binding site" evidence="3">
    <location>
        <begin position="118"/>
        <end position="121"/>
    </location>
    <ligand>
        <name>substrate</name>
    </ligand>
</feature>
<evidence type="ECO:0000256" key="1">
    <source>
        <dbReference type="ARBA" id="ARBA00022741"/>
    </source>
</evidence>
<dbReference type="eggNOG" id="COG0537">
    <property type="taxonomic scope" value="Bacteria"/>
</dbReference>
<dbReference type="CDD" id="cd01275">
    <property type="entry name" value="FHIT"/>
    <property type="match status" value="1"/>
</dbReference>
<dbReference type="InterPro" id="IPR039383">
    <property type="entry name" value="FHIT"/>
</dbReference>
<dbReference type="Pfam" id="PF01230">
    <property type="entry name" value="HIT"/>
    <property type="match status" value="1"/>
</dbReference>
<evidence type="ECO:0000256" key="4">
    <source>
        <dbReference type="PROSITE-ProRule" id="PRU00464"/>
    </source>
</evidence>
<dbReference type="PANTHER" id="PTHR42997:SF1">
    <property type="entry name" value="AP-4-A PHOSPHORYLASE"/>
    <property type="match status" value="1"/>
</dbReference>
<feature type="binding site" evidence="3">
    <location>
        <position position="128"/>
    </location>
    <ligand>
        <name>substrate</name>
    </ligand>
</feature>
<dbReference type="Proteomes" id="UP000008811">
    <property type="component" value="Chromosome"/>
</dbReference>
<dbReference type="InterPro" id="IPR011146">
    <property type="entry name" value="HIT-like"/>
</dbReference>
<feature type="binding site" evidence="3">
    <location>
        <position position="56"/>
    </location>
    <ligand>
        <name>substrate</name>
    </ligand>
</feature>
<dbReference type="InterPro" id="IPR036265">
    <property type="entry name" value="HIT-like_sf"/>
</dbReference>
<keyword evidence="7" id="KW-1185">Reference proteome</keyword>
<dbReference type="SUPFAM" id="SSF54197">
    <property type="entry name" value="HIT-like"/>
    <property type="match status" value="1"/>
</dbReference>
<keyword evidence="1" id="KW-0547">Nucleotide-binding</keyword>
<feature type="short sequence motif" description="Histidine triad motif" evidence="4">
    <location>
        <begin position="124"/>
        <end position="128"/>
    </location>
</feature>
<dbReference type="PANTHER" id="PTHR42997">
    <property type="entry name" value="HIT FAMILY HYDROLASE"/>
    <property type="match status" value="1"/>
</dbReference>
<protein>
    <submittedName>
        <fullName evidence="6">Histidine triad (HIT) protein</fullName>
    </submittedName>
</protein>
<dbReference type="AlphaFoldDB" id="B3QP63"/>
<dbReference type="HOGENOM" id="CLU_056776_1_2_10"/>
<evidence type="ECO:0000256" key="2">
    <source>
        <dbReference type="PIRSR" id="PIRSR639383-1"/>
    </source>
</evidence>
<dbReference type="RefSeq" id="WP_012502549.1">
    <property type="nucleotide sequence ID" value="NC_011027.1"/>
</dbReference>
<name>B3QP63_CHLP8</name>
<dbReference type="GO" id="GO:0003824">
    <property type="term" value="F:catalytic activity"/>
    <property type="evidence" value="ECO:0007669"/>
    <property type="project" value="InterPro"/>
</dbReference>